<accession>A0A811VBD9</accession>
<dbReference type="EMBL" id="CAJHJT010000056">
    <property type="protein sequence ID" value="CAD7012324.1"/>
    <property type="molecule type" value="Genomic_DNA"/>
</dbReference>
<feature type="coiled-coil region" evidence="1">
    <location>
        <begin position="53"/>
        <end position="87"/>
    </location>
</feature>
<keyword evidence="3" id="KW-1185">Reference proteome</keyword>
<evidence type="ECO:0000313" key="3">
    <source>
        <dbReference type="Proteomes" id="UP000606786"/>
    </source>
</evidence>
<keyword evidence="1" id="KW-0175">Coiled coil</keyword>
<dbReference type="GO" id="GO:0030870">
    <property type="term" value="C:Mre11 complex"/>
    <property type="evidence" value="ECO:0007669"/>
    <property type="project" value="TreeGrafter"/>
</dbReference>
<name>A0A811VBD9_CERCA</name>
<comment type="caution">
    <text evidence="2">The sequence shown here is derived from an EMBL/GenBank/DDBJ whole genome shotgun (WGS) entry which is preliminary data.</text>
</comment>
<dbReference type="AlphaFoldDB" id="A0A811VBD9"/>
<dbReference type="GO" id="GO:0070192">
    <property type="term" value="P:chromosome organization involved in meiotic cell cycle"/>
    <property type="evidence" value="ECO:0007669"/>
    <property type="project" value="TreeGrafter"/>
</dbReference>
<dbReference type="GO" id="GO:0000794">
    <property type="term" value="C:condensed nuclear chromosome"/>
    <property type="evidence" value="ECO:0007669"/>
    <property type="project" value="TreeGrafter"/>
</dbReference>
<gene>
    <name evidence="2" type="ORF">CCAP1982_LOCUS20418</name>
</gene>
<dbReference type="Proteomes" id="UP000606786">
    <property type="component" value="Unassembled WGS sequence"/>
</dbReference>
<dbReference type="GO" id="GO:0051880">
    <property type="term" value="F:G-quadruplex DNA binding"/>
    <property type="evidence" value="ECO:0007669"/>
    <property type="project" value="TreeGrafter"/>
</dbReference>
<evidence type="ECO:0000313" key="2">
    <source>
        <dbReference type="EMBL" id="CAD7012324.1"/>
    </source>
</evidence>
<evidence type="ECO:0000256" key="1">
    <source>
        <dbReference type="SAM" id="Coils"/>
    </source>
</evidence>
<dbReference type="PANTHER" id="PTHR18867">
    <property type="entry name" value="RAD50"/>
    <property type="match status" value="1"/>
</dbReference>
<proteinExistence type="predicted"/>
<organism evidence="2 3">
    <name type="scientific">Ceratitis capitata</name>
    <name type="common">Mediterranean fruit fly</name>
    <name type="synonym">Tephritis capitata</name>
    <dbReference type="NCBI Taxonomy" id="7213"/>
    <lineage>
        <taxon>Eukaryota</taxon>
        <taxon>Metazoa</taxon>
        <taxon>Ecdysozoa</taxon>
        <taxon>Arthropoda</taxon>
        <taxon>Hexapoda</taxon>
        <taxon>Insecta</taxon>
        <taxon>Pterygota</taxon>
        <taxon>Neoptera</taxon>
        <taxon>Endopterygota</taxon>
        <taxon>Diptera</taxon>
        <taxon>Brachycera</taxon>
        <taxon>Muscomorpha</taxon>
        <taxon>Tephritoidea</taxon>
        <taxon>Tephritidae</taxon>
        <taxon>Ceratitis</taxon>
        <taxon>Ceratitis</taxon>
    </lineage>
</organism>
<feature type="coiled-coil region" evidence="1">
    <location>
        <begin position="276"/>
        <end position="303"/>
    </location>
</feature>
<dbReference type="PANTHER" id="PTHR18867:SF12">
    <property type="entry name" value="DNA REPAIR PROTEIN RAD50"/>
    <property type="match status" value="1"/>
</dbReference>
<dbReference type="GO" id="GO:0000722">
    <property type="term" value="P:telomere maintenance via recombination"/>
    <property type="evidence" value="ECO:0007669"/>
    <property type="project" value="TreeGrafter"/>
</dbReference>
<dbReference type="GO" id="GO:0006302">
    <property type="term" value="P:double-strand break repair"/>
    <property type="evidence" value="ECO:0007669"/>
    <property type="project" value="TreeGrafter"/>
</dbReference>
<dbReference type="GO" id="GO:0043047">
    <property type="term" value="F:single-stranded telomeric DNA binding"/>
    <property type="evidence" value="ECO:0007669"/>
    <property type="project" value="TreeGrafter"/>
</dbReference>
<dbReference type="GO" id="GO:0003691">
    <property type="term" value="F:double-stranded telomeric DNA binding"/>
    <property type="evidence" value="ECO:0007669"/>
    <property type="project" value="TreeGrafter"/>
</dbReference>
<reference evidence="2" key="1">
    <citation type="submission" date="2020-11" db="EMBL/GenBank/DDBJ databases">
        <authorList>
            <person name="Whitehead M."/>
        </authorList>
    </citation>
    <scope>NUCLEOTIDE SEQUENCE</scope>
    <source>
        <strain evidence="2">EGII</strain>
    </source>
</reference>
<dbReference type="OrthoDB" id="18797at2759"/>
<protein>
    <submittedName>
        <fullName evidence="2">(Mediterranean fruit fly) hypothetical protein</fullName>
    </submittedName>
</protein>
<sequence length="313" mass="36944">MGVSKAIINNVLFCHQEDSNWPLDESKKLKDKFDAIFEEVDKLKVKEADLRLLAHLKQEMDDKSLTLKKAQEKCTAIEHECERCEEEMKPIDARLLEIRNVEYEVGKYQAKKVEIETEQKNCQEHIRALSSNIKVPFEGSREELEQEISDFGQKMLEKRQRRNVLDKKRKRFKNALTDLDKRRILLMQQRQKEQECISKRAEQLKELCQNLGITLTEDLEFQPESVPVVLERIENSLMNKECSIAESIAQNDKEDSERQREIDIQRVELTKVEEGIVTHEKQKNQNEKELESIMKEIAEIESSARRIKFFRII</sequence>
<dbReference type="GO" id="GO:0007004">
    <property type="term" value="P:telomere maintenance via telomerase"/>
    <property type="evidence" value="ECO:0007669"/>
    <property type="project" value="TreeGrafter"/>
</dbReference>